<comment type="caution">
    <text evidence="1">The sequence shown here is derived from an EMBL/GenBank/DDBJ whole genome shotgun (WGS) entry which is preliminary data.</text>
</comment>
<dbReference type="RefSeq" id="WP_203831324.1">
    <property type="nucleotide sequence ID" value="NZ_BAAATY010000077.1"/>
</dbReference>
<organism evidence="1 2">
    <name type="scientific">Actinoplanes palleronii</name>
    <dbReference type="NCBI Taxonomy" id="113570"/>
    <lineage>
        <taxon>Bacteria</taxon>
        <taxon>Bacillati</taxon>
        <taxon>Actinomycetota</taxon>
        <taxon>Actinomycetes</taxon>
        <taxon>Micromonosporales</taxon>
        <taxon>Micromonosporaceae</taxon>
        <taxon>Actinoplanes</taxon>
    </lineage>
</organism>
<dbReference type="Proteomes" id="UP000624709">
    <property type="component" value="Unassembled WGS sequence"/>
</dbReference>
<dbReference type="EMBL" id="BOMS01000189">
    <property type="protein sequence ID" value="GIE73771.1"/>
    <property type="molecule type" value="Genomic_DNA"/>
</dbReference>
<protein>
    <submittedName>
        <fullName evidence="1">Uncharacterized protein</fullName>
    </submittedName>
</protein>
<keyword evidence="2" id="KW-1185">Reference proteome</keyword>
<evidence type="ECO:0000313" key="1">
    <source>
        <dbReference type="EMBL" id="GIE73771.1"/>
    </source>
</evidence>
<proteinExistence type="predicted"/>
<sequence length="288" mass="30786">MTGEHSRRAAPDRARKRAVRALAAELGVAYSVAARLLAAQVPAPVGRRHEARFPVGGDEHRAWMFAAREHRTFHARVSDTRLAAELPLGRAAHLVRRFPPLREADGHGPLYAGEGRETTIAMLYAVLMHESPALLPQPDELAWAAELGEEAAVDISCAGLDRAARQLLEQDGWRLWARVEAALTAGEGNADRQVRDAAITLGGELRSRSLRGSLDGARHILDALLVEPYDGQPPGSRVHVAGRCGTVVGVDWAASGAPVSYQVRLDDETAPSVVPASASTLGPEPVAT</sequence>
<name>A0ABQ4BSY1_9ACTN</name>
<accession>A0ABQ4BSY1</accession>
<evidence type="ECO:0000313" key="2">
    <source>
        <dbReference type="Proteomes" id="UP000624709"/>
    </source>
</evidence>
<reference evidence="1 2" key="1">
    <citation type="submission" date="2021-01" db="EMBL/GenBank/DDBJ databases">
        <title>Whole genome shotgun sequence of Actinoplanes palleronii NBRC 14916.</title>
        <authorList>
            <person name="Komaki H."/>
            <person name="Tamura T."/>
        </authorList>
    </citation>
    <scope>NUCLEOTIDE SEQUENCE [LARGE SCALE GENOMIC DNA]</scope>
    <source>
        <strain evidence="1 2">NBRC 14916</strain>
    </source>
</reference>
<gene>
    <name evidence="1" type="ORF">Apa02nite_098790</name>
</gene>